<dbReference type="RefSeq" id="WP_082394244.1">
    <property type="nucleotide sequence ID" value="NZ_CP043570.1"/>
</dbReference>
<dbReference type="Gene3D" id="3.40.710.10">
    <property type="entry name" value="DD-peptidase/beta-lactamase superfamily"/>
    <property type="match status" value="1"/>
</dbReference>
<name>A0A0R0E2E1_9GAMM</name>
<dbReference type="Pfam" id="PF00144">
    <property type="entry name" value="Beta-lactamase"/>
    <property type="match status" value="1"/>
</dbReference>
<dbReference type="PATRIC" id="fig|128780.6.peg.3770"/>
<dbReference type="InterPro" id="IPR050491">
    <property type="entry name" value="AmpC-like"/>
</dbReference>
<dbReference type="InterPro" id="IPR001466">
    <property type="entry name" value="Beta-lactam-related"/>
</dbReference>
<dbReference type="OrthoDB" id="9799367at2"/>
<dbReference type="InterPro" id="IPR012338">
    <property type="entry name" value="Beta-lactam/transpept-like"/>
</dbReference>
<protein>
    <submittedName>
        <fullName evidence="1">Serine hydrolase</fullName>
    </submittedName>
</protein>
<organism evidence="1 2">
    <name type="scientific">Stenotrophomonas acidaminiphila</name>
    <dbReference type="NCBI Taxonomy" id="128780"/>
    <lineage>
        <taxon>Bacteria</taxon>
        <taxon>Pseudomonadati</taxon>
        <taxon>Pseudomonadota</taxon>
        <taxon>Gammaproteobacteria</taxon>
        <taxon>Lysobacterales</taxon>
        <taxon>Lysobacteraceae</taxon>
        <taxon>Stenotrophomonas</taxon>
    </lineage>
</organism>
<gene>
    <name evidence="1" type="ORF">AOT14_37230</name>
</gene>
<dbReference type="Proteomes" id="UP000061010">
    <property type="component" value="Chromosome"/>
</dbReference>
<dbReference type="EMBL" id="CP012900">
    <property type="protein sequence ID" value="ALJ30053.1"/>
    <property type="molecule type" value="Genomic_DNA"/>
</dbReference>
<accession>A0A0R0E2E1</accession>
<keyword evidence="2" id="KW-1185">Reference proteome</keyword>
<dbReference type="KEGG" id="sacz:AOT14_37230"/>
<dbReference type="PANTHER" id="PTHR46825">
    <property type="entry name" value="D-ALANYL-D-ALANINE-CARBOXYPEPTIDASE/ENDOPEPTIDASE AMPH"/>
    <property type="match status" value="1"/>
</dbReference>
<keyword evidence="1" id="KW-0378">Hydrolase</keyword>
<dbReference type="SUPFAM" id="SSF56601">
    <property type="entry name" value="beta-lactamase/transpeptidase-like"/>
    <property type="match status" value="1"/>
</dbReference>
<sequence precursor="true">MKNPALLSCTTLLLWSLCAAAQPAAASASTAAPASTLQARISRVEQGLSTRIVVKGSPQRRMALEQRMAFHRVPAVSIALIDQGRIAWARAYGVADAASQQPATTTTRFQAGSISKPLSALGALRLVEQGRLSLDADANGQLASWKIPQNAFTRAGTINLRRLLNHGAGVTVHGYDGYAPGQPLPTLLQVLDGIAPANSEPVRVDIAPGSTWRYSGGGYSIVQLMMTEASGQPFDRYLETAVLQPLGMAHSTYAVPLPESVASQASAAHDGNGQVLAGRWRLYPESAAAGLWSTPSDLAQVILEVQRAEAGGPGSILSRDMVSTMLTRGLGEYGLGFFVEDLGDRTSFSHSGGTEGFRSQLYGYTRSGQGVVIMANSINGAALIDEILCSIAAEYGWPEFQVVEKTAIPTDVATNRLLAGDYRLLDQPAHVVAEGERLYFQSDLFGAGRMELFRESEDSFFMTAQDMSIRFRQDGAGTIAGFDLVRGAGTYTAHRTR</sequence>
<dbReference type="PANTHER" id="PTHR46825:SF12">
    <property type="entry name" value="PENICILLIN-BINDING PROTEIN 4"/>
    <property type="match status" value="1"/>
</dbReference>
<evidence type="ECO:0000313" key="2">
    <source>
        <dbReference type="Proteomes" id="UP000061010"/>
    </source>
</evidence>
<evidence type="ECO:0000313" key="1">
    <source>
        <dbReference type="EMBL" id="ALJ30053.1"/>
    </source>
</evidence>
<reference evidence="1 2" key="1">
    <citation type="journal article" date="2015" name="Genome Announc.">
        <title>Complete Genome Sequencing of Stenotrophomonas acidaminiphila ZAC14D2_NAIMI4_2, a Multidrug-Resistant Strain Isolated from Sediments of a Polluted River in Mexico, Uncovers New Antibiotic Resistance Genes and a Novel Class-II Lasso Peptide Biosynthesis Gene Cluster.</title>
        <authorList>
            <person name="Vinuesa P."/>
            <person name="Ochoa-Sanchez L.E."/>
        </authorList>
    </citation>
    <scope>NUCLEOTIDE SEQUENCE [LARGE SCALE GENOMIC DNA]</scope>
    <source>
        <strain evidence="1 2">ZAC14D2_NAIMI4_2</strain>
    </source>
</reference>
<dbReference type="AlphaFoldDB" id="A0A0R0E2E1"/>
<proteinExistence type="predicted"/>
<dbReference type="GO" id="GO:0016787">
    <property type="term" value="F:hydrolase activity"/>
    <property type="evidence" value="ECO:0007669"/>
    <property type="project" value="UniProtKB-KW"/>
</dbReference>